<dbReference type="Proteomes" id="UP000035366">
    <property type="component" value="Chromosome"/>
</dbReference>
<evidence type="ECO:0000313" key="2">
    <source>
        <dbReference type="Proteomes" id="UP000035366"/>
    </source>
</evidence>
<reference evidence="1 2" key="1">
    <citation type="journal article" date="2015" name="ISME J.">
        <title>Draft Genome Sequence of Streptomyces incarnatus NRRL8089, which Produces the Nucleoside Antibiotic Sinefungin.</title>
        <authorList>
            <person name="Oshima K."/>
            <person name="Hattori M."/>
            <person name="Shimizu H."/>
            <person name="Fukuda K."/>
            <person name="Nemoto M."/>
            <person name="Inagaki K."/>
            <person name="Tamura T."/>
        </authorList>
    </citation>
    <scope>NUCLEOTIDE SEQUENCE [LARGE SCALE GENOMIC DNA]</scope>
    <source>
        <strain evidence="1 2">NRRL 8089</strain>
    </source>
</reference>
<dbReference type="RefSeq" id="WP_208901051.1">
    <property type="nucleotide sequence ID" value="NZ_CP011497.1"/>
</dbReference>
<keyword evidence="2" id="KW-1185">Reference proteome</keyword>
<proteinExistence type="predicted"/>
<sequence>MPSRRTVIGLPAMFADVFGAAAWYIETQVNASPEPVRETRQVEVTQYGVDQSHGRRMAVAEYVIHNDTAPGPDTYTVTFGFGDDPAAFTKTVVKRVDAHDSYTGSVSIPWDQLETLDGVRVLGVQRD</sequence>
<name>A0ABN4GHV4_9ACTN</name>
<evidence type="ECO:0000313" key="1">
    <source>
        <dbReference type="EMBL" id="AKJ13378.1"/>
    </source>
</evidence>
<organism evidence="1 2">
    <name type="scientific">Streptomyces incarnatus</name>
    <dbReference type="NCBI Taxonomy" id="665007"/>
    <lineage>
        <taxon>Bacteria</taxon>
        <taxon>Bacillati</taxon>
        <taxon>Actinomycetota</taxon>
        <taxon>Actinomycetes</taxon>
        <taxon>Kitasatosporales</taxon>
        <taxon>Streptomycetaceae</taxon>
        <taxon>Streptomyces</taxon>
    </lineage>
</organism>
<dbReference type="EMBL" id="CP011497">
    <property type="protein sequence ID" value="AKJ13378.1"/>
    <property type="molecule type" value="Genomic_DNA"/>
</dbReference>
<gene>
    <name evidence="1" type="ORF">ABB07_26115</name>
</gene>
<accession>A0ABN4GHV4</accession>
<protein>
    <submittedName>
        <fullName evidence="1">Uncharacterized protein</fullName>
    </submittedName>
</protein>